<gene>
    <name evidence="2" type="primary">glnD</name>
    <name evidence="4" type="ORF">ACFOW7_20450</name>
</gene>
<comment type="caution">
    <text evidence="2">Lacks conserved residue(s) required for the propagation of feature annotation.</text>
</comment>
<dbReference type="EC" id="2.7.7.59" evidence="2"/>
<dbReference type="HAMAP" id="MF_00277">
    <property type="entry name" value="PII_uridylyl_transf"/>
    <property type="match status" value="1"/>
</dbReference>
<comment type="cofactor">
    <cofactor evidence="2">
        <name>Mg(2+)</name>
        <dbReference type="ChEBI" id="CHEBI:18420"/>
    </cofactor>
</comment>
<name>A0ABV8MY65_9NEIS</name>
<dbReference type="Proteomes" id="UP001595791">
    <property type="component" value="Unassembled WGS sequence"/>
</dbReference>
<comment type="caution">
    <text evidence="4">The sequence shown here is derived from an EMBL/GenBank/DDBJ whole genome shotgun (WGS) entry which is preliminary data.</text>
</comment>
<dbReference type="Pfam" id="PF01842">
    <property type="entry name" value="ACT"/>
    <property type="match status" value="1"/>
</dbReference>
<comment type="similarity">
    <text evidence="2">Belongs to the GlnD family.</text>
</comment>
<dbReference type="CDD" id="cd04900">
    <property type="entry name" value="ACT_UUR-like_1"/>
    <property type="match status" value="1"/>
</dbReference>
<keyword evidence="1 2" id="KW-0378">Hydrolase</keyword>
<dbReference type="SUPFAM" id="SSF55021">
    <property type="entry name" value="ACT-like"/>
    <property type="match status" value="2"/>
</dbReference>
<dbReference type="InterPro" id="IPR045865">
    <property type="entry name" value="ACT-like_dom_sf"/>
</dbReference>
<feature type="domain" description="ACT" evidence="3">
    <location>
        <begin position="181"/>
        <end position="250"/>
    </location>
</feature>
<dbReference type="EC" id="3.1.4.-" evidence="2"/>
<dbReference type="RefSeq" id="WP_378167956.1">
    <property type="nucleotide sequence ID" value="NZ_JBHSBU010000001.1"/>
</dbReference>
<comment type="domain">
    <text evidence="2">Has four distinct domains: an N-terminal nucleotidyltransferase (NT) domain responsible for UTase activity, a central HD domain that encodes UR activity, and two C-terminal ACT domains that seem to have a role in glutamine sensing.</text>
</comment>
<comment type="function">
    <text evidence="2">Modifies, by uridylylation and deuridylylation, the PII regulatory proteins (GlnB and homologs), in response to the nitrogen status of the cell that GlnD senses through the glutamine level. Under low glutamine levels, catalyzes the conversion of the PII proteins and UTP to PII-UMP and PPi, while under higher glutamine levels, GlnD hydrolyzes PII-UMP to PII and UMP (deuridylylation). Thus, controls uridylylation state and activity of the PII proteins, and plays an important role in the regulation of nitrogen metabolism.</text>
</comment>
<dbReference type="PANTHER" id="PTHR47320">
    <property type="entry name" value="BIFUNCTIONAL URIDYLYLTRANSFERASE/URIDYLYL-REMOVING ENZYME"/>
    <property type="match status" value="1"/>
</dbReference>
<keyword evidence="5" id="KW-1185">Reference proteome</keyword>
<keyword evidence="2" id="KW-0808">Transferase</keyword>
<dbReference type="EMBL" id="JBHSBU010000001">
    <property type="protein sequence ID" value="MFC4161710.1"/>
    <property type="molecule type" value="Genomic_DNA"/>
</dbReference>
<dbReference type="CDD" id="cd04899">
    <property type="entry name" value="ACT_ACR-UUR-like_2"/>
    <property type="match status" value="1"/>
</dbReference>
<accession>A0ABV8MY65</accession>
<dbReference type="PANTHER" id="PTHR47320:SF1">
    <property type="entry name" value="BIFUNCTIONAL URIDYLYLTRANSFERASE_URIDYLYL-REMOVING ENZYME"/>
    <property type="match status" value="1"/>
</dbReference>
<evidence type="ECO:0000259" key="3">
    <source>
        <dbReference type="PROSITE" id="PS51671"/>
    </source>
</evidence>
<dbReference type="Gene3D" id="3.30.70.260">
    <property type="match status" value="1"/>
</dbReference>
<comment type="catalytic activity">
    <reaction evidence="2">
        <text>[protein-PII]-uridylyl-L-tyrosine + H2O = [protein-PII]-L-tyrosine + UMP + H(+)</text>
        <dbReference type="Rhea" id="RHEA:48600"/>
        <dbReference type="Rhea" id="RHEA-COMP:12147"/>
        <dbReference type="Rhea" id="RHEA-COMP:12148"/>
        <dbReference type="ChEBI" id="CHEBI:15377"/>
        <dbReference type="ChEBI" id="CHEBI:15378"/>
        <dbReference type="ChEBI" id="CHEBI:46858"/>
        <dbReference type="ChEBI" id="CHEBI:57865"/>
        <dbReference type="ChEBI" id="CHEBI:90602"/>
    </reaction>
</comment>
<comment type="activity regulation">
    <text evidence="2">Uridylyltransferase (UTase) activity is inhibited by glutamine, while glutamine activates uridylyl-removing (UR) activity.</text>
</comment>
<protein>
    <recommendedName>
        <fullName evidence="2">Bifunctional uridylyltransferase/uridylyl-removing enzyme</fullName>
        <shortName evidence="2">UTase/UR</shortName>
    </recommendedName>
    <alternativeName>
        <fullName evidence="2">Bifunctional [protein-PII] modification enzyme</fullName>
    </alternativeName>
    <alternativeName>
        <fullName evidence="2">Bifunctional nitrogen sensor protein</fullName>
    </alternativeName>
    <domain>
        <recommendedName>
            <fullName evidence="2">[Protein-PII] uridylyltransferase</fullName>
            <shortName evidence="2">PII uridylyltransferase</shortName>
            <shortName evidence="2">UTase</shortName>
            <ecNumber evidence="2">2.7.7.59</ecNumber>
        </recommendedName>
    </domain>
    <domain>
        <recommendedName>
            <fullName evidence="2">[Protein-PII]-UMP uridylyl-removing enzyme</fullName>
            <shortName evidence="2">UR</shortName>
            <ecNumber evidence="2">3.1.4.-</ecNumber>
        </recommendedName>
    </domain>
</protein>
<reference evidence="5" key="1">
    <citation type="journal article" date="2019" name="Int. J. Syst. Evol. Microbiol.">
        <title>The Global Catalogue of Microorganisms (GCM) 10K type strain sequencing project: providing services to taxonomists for standard genome sequencing and annotation.</title>
        <authorList>
            <consortium name="The Broad Institute Genomics Platform"/>
            <consortium name="The Broad Institute Genome Sequencing Center for Infectious Disease"/>
            <person name="Wu L."/>
            <person name="Ma J."/>
        </authorList>
    </citation>
    <scope>NUCLEOTIDE SEQUENCE [LARGE SCALE GENOMIC DNA]</scope>
    <source>
        <strain evidence="5">LMG 29894</strain>
    </source>
</reference>
<feature type="region of interest" description="Uridylyltransferase" evidence="2">
    <location>
        <position position="1"/>
    </location>
</feature>
<keyword evidence="2" id="KW-0511">Multifunctional enzyme</keyword>
<dbReference type="InterPro" id="IPR002912">
    <property type="entry name" value="ACT_dom"/>
</dbReference>
<evidence type="ECO:0000313" key="4">
    <source>
        <dbReference type="EMBL" id="MFC4161710.1"/>
    </source>
</evidence>
<dbReference type="InterPro" id="IPR010043">
    <property type="entry name" value="UTase/UR"/>
</dbReference>
<sequence>MDERQHEAQRLMRLYGLRDDAHLAFWKQLDTVYFLRHEAREIAWHARILHSRFEQEEPLVRARLSESGEGLQVLLYCRDRPDLFARICSFFERAGYSILDAKIYTTLAGYALDSFYIYIPEQHDEHYRDLIGYVEYELAAKLAESGPLPPPMNGRLSRALKHFPLPPQVLIRADDKQKLHILSLVAGDRPGLLSRIARVLSHHGIAIHSAKIMTLGDRAEDTFTLSGAALNDPKSLVRLEADLMETLRVS</sequence>
<feature type="domain" description="ACT" evidence="3">
    <location>
        <begin position="72"/>
        <end position="147"/>
    </location>
</feature>
<organism evidence="4 5">
    <name type="scientific">Chitinimonas lacunae</name>
    <dbReference type="NCBI Taxonomy" id="1963018"/>
    <lineage>
        <taxon>Bacteria</taxon>
        <taxon>Pseudomonadati</taxon>
        <taxon>Pseudomonadota</taxon>
        <taxon>Betaproteobacteria</taxon>
        <taxon>Neisseriales</taxon>
        <taxon>Chitinibacteraceae</taxon>
        <taxon>Chitinimonas</taxon>
    </lineage>
</organism>
<evidence type="ECO:0000313" key="5">
    <source>
        <dbReference type="Proteomes" id="UP001595791"/>
    </source>
</evidence>
<evidence type="ECO:0000256" key="2">
    <source>
        <dbReference type="HAMAP-Rule" id="MF_00277"/>
    </source>
</evidence>
<evidence type="ECO:0000256" key="1">
    <source>
        <dbReference type="ARBA" id="ARBA00022801"/>
    </source>
</evidence>
<keyword evidence="2" id="KW-0548">Nucleotidyltransferase</keyword>
<proteinExistence type="inferred from homology"/>
<keyword evidence="2" id="KW-0460">Magnesium</keyword>
<comment type="catalytic activity">
    <reaction evidence="2">
        <text>[protein-PII]-L-tyrosine + UTP = [protein-PII]-uridylyl-L-tyrosine + diphosphate</text>
        <dbReference type="Rhea" id="RHEA:13673"/>
        <dbReference type="Rhea" id="RHEA-COMP:12147"/>
        <dbReference type="Rhea" id="RHEA-COMP:12148"/>
        <dbReference type="ChEBI" id="CHEBI:33019"/>
        <dbReference type="ChEBI" id="CHEBI:46398"/>
        <dbReference type="ChEBI" id="CHEBI:46858"/>
        <dbReference type="ChEBI" id="CHEBI:90602"/>
        <dbReference type="EC" id="2.7.7.59"/>
    </reaction>
</comment>
<dbReference type="PROSITE" id="PS51671">
    <property type="entry name" value="ACT"/>
    <property type="match status" value="2"/>
</dbReference>